<dbReference type="EMBL" id="JAKLTQ010000011">
    <property type="protein sequence ID" value="MCG2623144.1"/>
    <property type="molecule type" value="Genomic_DNA"/>
</dbReference>
<protein>
    <submittedName>
        <fullName evidence="2">DUF1049 domain-containing protein</fullName>
    </submittedName>
</protein>
<gene>
    <name evidence="2" type="ORF">LVY72_14685</name>
</gene>
<evidence type="ECO:0000313" key="2">
    <source>
        <dbReference type="EMBL" id="MCG2623144.1"/>
    </source>
</evidence>
<accession>A0ABS9L9L1</accession>
<organism evidence="2 3">
    <name type="scientific">Arthrobacter hankyongi</name>
    <dbReference type="NCBI Taxonomy" id="2904801"/>
    <lineage>
        <taxon>Bacteria</taxon>
        <taxon>Bacillati</taxon>
        <taxon>Actinomycetota</taxon>
        <taxon>Actinomycetes</taxon>
        <taxon>Micrococcales</taxon>
        <taxon>Micrococcaceae</taxon>
        <taxon>Arthrobacter</taxon>
    </lineage>
</organism>
<comment type="caution">
    <text evidence="2">The sequence shown here is derived from an EMBL/GenBank/DDBJ whole genome shotgun (WGS) entry which is preliminary data.</text>
</comment>
<sequence>MIWTATFADLMRLVLLIIVIAQNQDQVTLRYFSFGSAVNRRLALFIAAVGGGLLTAATGAARSIQVRAGAQKNPTDRNRMRHQSR</sequence>
<keyword evidence="1" id="KW-0812">Transmembrane</keyword>
<keyword evidence="1" id="KW-0472">Membrane</keyword>
<evidence type="ECO:0000256" key="1">
    <source>
        <dbReference type="SAM" id="Phobius"/>
    </source>
</evidence>
<feature type="transmembrane region" description="Helical" evidence="1">
    <location>
        <begin position="42"/>
        <end position="61"/>
    </location>
</feature>
<dbReference type="RefSeq" id="WP_237822157.1">
    <property type="nucleotide sequence ID" value="NZ_JAKLTQ010000011.1"/>
</dbReference>
<reference evidence="2" key="1">
    <citation type="submission" date="2022-01" db="EMBL/GenBank/DDBJ databases">
        <authorList>
            <person name="Jo J.-H."/>
            <person name="Im W.-T."/>
        </authorList>
    </citation>
    <scope>NUCLEOTIDE SEQUENCE</scope>
    <source>
        <strain evidence="2">I2-34</strain>
    </source>
</reference>
<name>A0ABS9L9L1_9MICC</name>
<dbReference type="Proteomes" id="UP001165368">
    <property type="component" value="Unassembled WGS sequence"/>
</dbReference>
<evidence type="ECO:0000313" key="3">
    <source>
        <dbReference type="Proteomes" id="UP001165368"/>
    </source>
</evidence>
<proteinExistence type="predicted"/>
<keyword evidence="1" id="KW-1133">Transmembrane helix</keyword>
<keyword evidence="3" id="KW-1185">Reference proteome</keyword>